<feature type="domain" description="CCT" evidence="10">
    <location>
        <begin position="288"/>
        <end position="330"/>
    </location>
</feature>
<dbReference type="InterPro" id="IPR049808">
    <property type="entry name" value="CONSTANS-like_Bbox1"/>
</dbReference>
<evidence type="ECO:0000256" key="4">
    <source>
        <dbReference type="ARBA" id="ARBA00022771"/>
    </source>
</evidence>
<name>A0A6D2K906_9BRAS</name>
<keyword evidence="12" id="KW-1185">Reference proteome</keyword>
<evidence type="ECO:0000259" key="10">
    <source>
        <dbReference type="PROSITE" id="PS51017"/>
    </source>
</evidence>
<organism evidence="11 12">
    <name type="scientific">Microthlaspi erraticum</name>
    <dbReference type="NCBI Taxonomy" id="1685480"/>
    <lineage>
        <taxon>Eukaryota</taxon>
        <taxon>Viridiplantae</taxon>
        <taxon>Streptophyta</taxon>
        <taxon>Embryophyta</taxon>
        <taxon>Tracheophyta</taxon>
        <taxon>Spermatophyta</taxon>
        <taxon>Magnoliopsida</taxon>
        <taxon>eudicotyledons</taxon>
        <taxon>Gunneridae</taxon>
        <taxon>Pentapetalae</taxon>
        <taxon>rosids</taxon>
        <taxon>malvids</taxon>
        <taxon>Brassicales</taxon>
        <taxon>Brassicaceae</taxon>
        <taxon>Coluteocarpeae</taxon>
        <taxon>Microthlaspi</taxon>
    </lineage>
</organism>
<comment type="caution">
    <text evidence="11">The sequence shown here is derived from an EMBL/GenBank/DDBJ whole genome shotgun (WGS) entry which is preliminary data.</text>
</comment>
<dbReference type="InterPro" id="IPR010402">
    <property type="entry name" value="CCT_domain"/>
</dbReference>
<evidence type="ECO:0000256" key="7">
    <source>
        <dbReference type="PROSITE-ProRule" id="PRU00024"/>
    </source>
</evidence>
<accession>A0A6D2K906</accession>
<evidence type="ECO:0000256" key="1">
    <source>
        <dbReference type="ARBA" id="ARBA00004123"/>
    </source>
</evidence>
<dbReference type="InterPro" id="IPR052453">
    <property type="entry name" value="CONSTANS-like_ZF"/>
</dbReference>
<evidence type="ECO:0000313" key="12">
    <source>
        <dbReference type="Proteomes" id="UP000467841"/>
    </source>
</evidence>
<dbReference type="Pfam" id="PF00643">
    <property type="entry name" value="zf-B_box"/>
    <property type="match status" value="1"/>
</dbReference>
<dbReference type="GO" id="GO:0006355">
    <property type="term" value="P:regulation of DNA-templated transcription"/>
    <property type="evidence" value="ECO:0007669"/>
    <property type="project" value="TreeGrafter"/>
</dbReference>
<evidence type="ECO:0000256" key="5">
    <source>
        <dbReference type="ARBA" id="ARBA00022833"/>
    </source>
</evidence>
<evidence type="ECO:0000256" key="8">
    <source>
        <dbReference type="PROSITE-ProRule" id="PRU00357"/>
    </source>
</evidence>
<dbReference type="GO" id="GO:0005634">
    <property type="term" value="C:nucleus"/>
    <property type="evidence" value="ECO:0007669"/>
    <property type="project" value="UniProtKB-SubCell"/>
</dbReference>
<comment type="similarity">
    <text evidence="2">Belongs to the CONSTANS family.</text>
</comment>
<evidence type="ECO:0000256" key="3">
    <source>
        <dbReference type="ARBA" id="ARBA00022723"/>
    </source>
</evidence>
<dbReference type="GO" id="GO:0008270">
    <property type="term" value="F:zinc ion binding"/>
    <property type="evidence" value="ECO:0007669"/>
    <property type="project" value="UniProtKB-KW"/>
</dbReference>
<evidence type="ECO:0000256" key="6">
    <source>
        <dbReference type="ARBA" id="ARBA00023242"/>
    </source>
</evidence>
<keyword evidence="6 8" id="KW-0539">Nucleus</keyword>
<dbReference type="Proteomes" id="UP000467841">
    <property type="component" value="Unassembled WGS sequence"/>
</dbReference>
<keyword evidence="4 7" id="KW-0863">Zinc-finger</keyword>
<dbReference type="AlphaFoldDB" id="A0A6D2K906"/>
<feature type="domain" description="B box-type" evidence="9">
    <location>
        <begin position="11"/>
        <end position="58"/>
    </location>
</feature>
<dbReference type="EMBL" id="CACVBM020001385">
    <property type="protein sequence ID" value="CAA7048251.1"/>
    <property type="molecule type" value="Genomic_DNA"/>
</dbReference>
<evidence type="ECO:0000256" key="2">
    <source>
        <dbReference type="ARBA" id="ARBA00010024"/>
    </source>
</evidence>
<dbReference type="SMART" id="SM00336">
    <property type="entry name" value="BBOX"/>
    <property type="match status" value="1"/>
</dbReference>
<comment type="subcellular location">
    <subcellularLocation>
        <location evidence="1 8">Nucleus</location>
    </subcellularLocation>
</comment>
<protein>
    <recommendedName>
        <fullName evidence="13">CCT domain-containing protein</fullName>
    </recommendedName>
</protein>
<dbReference type="PROSITE" id="PS50119">
    <property type="entry name" value="ZF_BBOX"/>
    <property type="match status" value="1"/>
</dbReference>
<reference evidence="11" key="1">
    <citation type="submission" date="2020-01" db="EMBL/GenBank/DDBJ databases">
        <authorList>
            <person name="Mishra B."/>
        </authorList>
    </citation>
    <scope>NUCLEOTIDE SEQUENCE [LARGE SCALE GENOMIC DNA]</scope>
</reference>
<dbReference type="InterPro" id="IPR000315">
    <property type="entry name" value="Znf_B-box"/>
</dbReference>
<dbReference type="Pfam" id="PF06203">
    <property type="entry name" value="CCT"/>
    <property type="match status" value="1"/>
</dbReference>
<sequence length="336" mass="38990">MVILEHQEDVKAPRGCELCVNKHAVWYCASDDAFLCHFCDESVHSANQVATKHERICLRTNELSIGVPQGTASKPVWHSGFRRKARTPRFRCEKKPQLKIEDERRREDPCVPEIGGEGMLFSIPPEKHDYHDGDDHDLTSLVPEFQGFTEMGLFLSNHDGTQETMREFNFFGDEIDDGMEDLFYNEDGEAKTDGDEEACHAQSLMSSKKDYDDNVILISTKTEANEEDYESNAKQSNMLLRLNYENVIAAWDKQGSPRDQTHEFKNMSNFQLVPPGIEEKNISSRSEREARVWRYRDKKKNRLFEKKIRYEVRKVNADKRPRMKGRFVRRALATDS</sequence>
<gene>
    <name evidence="11" type="ORF">MERR_LOCUS35486</name>
</gene>
<evidence type="ECO:0000313" key="11">
    <source>
        <dbReference type="EMBL" id="CAA7048251.1"/>
    </source>
</evidence>
<dbReference type="PANTHER" id="PTHR31874:SF60">
    <property type="entry name" value="ZINC FINGER PROTEIN CONSTANS-LIKE 8"/>
    <property type="match status" value="1"/>
</dbReference>
<proteinExistence type="inferred from homology"/>
<evidence type="ECO:0000259" key="9">
    <source>
        <dbReference type="PROSITE" id="PS50119"/>
    </source>
</evidence>
<dbReference type="PANTHER" id="PTHR31874">
    <property type="entry name" value="CCT MOTIF FAMILY PROTEIN, EXPRESSED"/>
    <property type="match status" value="1"/>
</dbReference>
<dbReference type="OrthoDB" id="153872at2759"/>
<dbReference type="CDD" id="cd19821">
    <property type="entry name" value="Bbox1_BBX-like"/>
    <property type="match status" value="1"/>
</dbReference>
<keyword evidence="5" id="KW-0862">Zinc</keyword>
<keyword evidence="3" id="KW-0479">Metal-binding</keyword>
<dbReference type="PROSITE" id="PS51017">
    <property type="entry name" value="CCT"/>
    <property type="match status" value="1"/>
</dbReference>
<evidence type="ECO:0008006" key="13">
    <source>
        <dbReference type="Google" id="ProtNLM"/>
    </source>
</evidence>